<evidence type="ECO:0000256" key="2">
    <source>
        <dbReference type="ARBA" id="ARBA00004954"/>
    </source>
</evidence>
<evidence type="ECO:0000256" key="5">
    <source>
        <dbReference type="ARBA" id="ARBA00022755"/>
    </source>
</evidence>
<dbReference type="Pfam" id="PF02142">
    <property type="entry name" value="MGS"/>
    <property type="match status" value="1"/>
</dbReference>
<dbReference type="InterPro" id="IPR024051">
    <property type="entry name" value="AICAR_Tfase_dup_dom_sf"/>
</dbReference>
<dbReference type="CDD" id="cd01421">
    <property type="entry name" value="IMPCH"/>
    <property type="match status" value="1"/>
</dbReference>
<accession>A0A0R2KYW8</accession>
<dbReference type="HAMAP" id="MF_00139">
    <property type="entry name" value="PurH"/>
    <property type="match status" value="1"/>
</dbReference>
<dbReference type="Gene3D" id="3.40.50.1380">
    <property type="entry name" value="Methylglyoxal synthase-like domain"/>
    <property type="match status" value="1"/>
</dbReference>
<dbReference type="FunFam" id="3.40.140.20:FF:000002">
    <property type="entry name" value="Bifunctional purine biosynthesis protein PurH"/>
    <property type="match status" value="1"/>
</dbReference>
<evidence type="ECO:0000259" key="11">
    <source>
        <dbReference type="PROSITE" id="PS51855"/>
    </source>
</evidence>
<name>A0A0R2KYW8_9LACO</name>
<evidence type="ECO:0000256" key="3">
    <source>
        <dbReference type="ARBA" id="ARBA00007667"/>
    </source>
</evidence>
<dbReference type="EC" id="3.5.4.10" evidence="10"/>
<dbReference type="GO" id="GO:0003937">
    <property type="term" value="F:IMP cyclohydrolase activity"/>
    <property type="evidence" value="ECO:0007669"/>
    <property type="project" value="UniProtKB-UniRule"/>
</dbReference>
<comment type="pathway">
    <text evidence="1 10">Purine metabolism; IMP biosynthesis via de novo pathway; IMP from 5-formamido-1-(5-phospho-D-ribosyl)imidazole-4-carboxamide: step 1/1.</text>
</comment>
<keyword evidence="5 10" id="KW-0658">Purine biosynthesis</keyword>
<dbReference type="InterPro" id="IPR036914">
    <property type="entry name" value="MGS-like_dom_sf"/>
</dbReference>
<evidence type="ECO:0000256" key="10">
    <source>
        <dbReference type="HAMAP-Rule" id="MF_00139"/>
    </source>
</evidence>
<reference evidence="12 13" key="1">
    <citation type="journal article" date="2015" name="Genome Announc.">
        <title>Expanding the biotechnology potential of lactobacilli through comparative genomics of 213 strains and associated genera.</title>
        <authorList>
            <person name="Sun Z."/>
            <person name="Harris H.M."/>
            <person name="McCann A."/>
            <person name="Guo C."/>
            <person name="Argimon S."/>
            <person name="Zhang W."/>
            <person name="Yang X."/>
            <person name="Jeffery I.B."/>
            <person name="Cooney J.C."/>
            <person name="Kagawa T.F."/>
            <person name="Liu W."/>
            <person name="Song Y."/>
            <person name="Salvetti E."/>
            <person name="Wrobel A."/>
            <person name="Rasinkangas P."/>
            <person name="Parkhill J."/>
            <person name="Rea M.C."/>
            <person name="O'Sullivan O."/>
            <person name="Ritari J."/>
            <person name="Douillard F.P."/>
            <person name="Paul Ross R."/>
            <person name="Yang R."/>
            <person name="Briner A.E."/>
            <person name="Felis G.E."/>
            <person name="de Vos W.M."/>
            <person name="Barrangou R."/>
            <person name="Klaenhammer T.R."/>
            <person name="Caufield P.W."/>
            <person name="Cui Y."/>
            <person name="Zhang H."/>
            <person name="O'Toole P.W."/>
        </authorList>
    </citation>
    <scope>NUCLEOTIDE SEQUENCE [LARGE SCALE GENOMIC DNA]</scope>
    <source>
        <strain evidence="12 13">DSM 18001</strain>
    </source>
</reference>
<proteinExistence type="inferred from homology"/>
<evidence type="ECO:0000313" key="12">
    <source>
        <dbReference type="EMBL" id="KRN94464.1"/>
    </source>
</evidence>
<dbReference type="GO" id="GO:0005829">
    <property type="term" value="C:cytosol"/>
    <property type="evidence" value="ECO:0007669"/>
    <property type="project" value="TreeGrafter"/>
</dbReference>
<keyword evidence="7 10" id="KW-0511">Multifunctional enzyme</keyword>
<dbReference type="Pfam" id="PF01808">
    <property type="entry name" value="AICARFT_IMPCHas"/>
    <property type="match status" value="1"/>
</dbReference>
<evidence type="ECO:0000256" key="1">
    <source>
        <dbReference type="ARBA" id="ARBA00004844"/>
    </source>
</evidence>
<dbReference type="SMART" id="SM00798">
    <property type="entry name" value="AICARFT_IMPCHas"/>
    <property type="match status" value="1"/>
</dbReference>
<dbReference type="PATRIC" id="fig|331679.3.peg.1422"/>
<dbReference type="NCBIfam" id="TIGR00355">
    <property type="entry name" value="purH"/>
    <property type="match status" value="1"/>
</dbReference>
<dbReference type="PIRSF" id="PIRSF000414">
    <property type="entry name" value="AICARFT_IMPCHas"/>
    <property type="match status" value="1"/>
</dbReference>
<dbReference type="Gene3D" id="3.40.140.20">
    <property type="match status" value="2"/>
</dbReference>
<protein>
    <recommendedName>
        <fullName evidence="10">Bifunctional purine biosynthesis protein PurH</fullName>
    </recommendedName>
    <domain>
        <recommendedName>
            <fullName evidence="10">Phosphoribosylaminoimidazolecarboxamide formyltransferase</fullName>
            <ecNumber evidence="10">2.1.2.3</ecNumber>
        </recommendedName>
        <alternativeName>
            <fullName evidence="10">AICAR transformylase</fullName>
        </alternativeName>
    </domain>
    <domain>
        <recommendedName>
            <fullName evidence="10">IMP cyclohydrolase</fullName>
            <ecNumber evidence="10">3.5.4.10</ecNumber>
        </recommendedName>
        <alternativeName>
            <fullName evidence="10">ATIC</fullName>
        </alternativeName>
        <alternativeName>
            <fullName evidence="10">IMP synthase</fullName>
        </alternativeName>
        <alternativeName>
            <fullName evidence="10">Inosinicase</fullName>
        </alternativeName>
    </domain>
</protein>
<dbReference type="EC" id="2.1.2.3" evidence="10"/>
<evidence type="ECO:0000256" key="4">
    <source>
        <dbReference type="ARBA" id="ARBA00022679"/>
    </source>
</evidence>
<gene>
    <name evidence="10" type="primary">purH</name>
    <name evidence="12" type="ORF">IV81_GL001389</name>
</gene>
<comment type="catalytic activity">
    <reaction evidence="8 10">
        <text>(6R)-10-formyltetrahydrofolate + 5-amino-1-(5-phospho-beta-D-ribosyl)imidazole-4-carboxamide = 5-formamido-1-(5-phospho-D-ribosyl)imidazole-4-carboxamide + (6S)-5,6,7,8-tetrahydrofolate</text>
        <dbReference type="Rhea" id="RHEA:22192"/>
        <dbReference type="ChEBI" id="CHEBI:57453"/>
        <dbReference type="ChEBI" id="CHEBI:58467"/>
        <dbReference type="ChEBI" id="CHEBI:58475"/>
        <dbReference type="ChEBI" id="CHEBI:195366"/>
        <dbReference type="EC" id="2.1.2.3"/>
    </reaction>
</comment>
<dbReference type="GO" id="GO:0004643">
    <property type="term" value="F:phosphoribosylaminoimidazolecarboxamide formyltransferase activity"/>
    <property type="evidence" value="ECO:0007669"/>
    <property type="project" value="UniProtKB-UniRule"/>
</dbReference>
<dbReference type="FunFam" id="3.40.140.20:FF:000001">
    <property type="entry name" value="Bifunctional purine biosynthesis protein PurH"/>
    <property type="match status" value="1"/>
</dbReference>
<evidence type="ECO:0000256" key="7">
    <source>
        <dbReference type="ARBA" id="ARBA00023268"/>
    </source>
</evidence>
<dbReference type="InterPro" id="IPR016193">
    <property type="entry name" value="Cytidine_deaminase-like"/>
</dbReference>
<keyword evidence="13" id="KW-1185">Reference proteome</keyword>
<dbReference type="InterPro" id="IPR002695">
    <property type="entry name" value="PurH-like"/>
</dbReference>
<dbReference type="GO" id="GO:0006189">
    <property type="term" value="P:'de novo' IMP biosynthetic process"/>
    <property type="evidence" value="ECO:0007669"/>
    <property type="project" value="UniProtKB-UniRule"/>
</dbReference>
<evidence type="ECO:0000256" key="6">
    <source>
        <dbReference type="ARBA" id="ARBA00022801"/>
    </source>
</evidence>
<dbReference type="EMBL" id="JQBX01000005">
    <property type="protein sequence ID" value="KRN94464.1"/>
    <property type="molecule type" value="Genomic_DNA"/>
</dbReference>
<sequence>MKTALISVSDKTGIVDFAKGLVERGYRLVSTGGTKKALEDAQINVIGVEEITGFPEMLDGRVKTLHPVIHGGLLARRDLPEHMAALKEHNIDLIDLVCVNLYPFKSTIMRDGVTEPEAIEQIDIGGPSMLRSSAKNFVSVLPVVDPSDYQPVLDAITNQTDDIDFRRNLALKVFQHTAAYDALIAKYLGQNVSEEFPENLTMTYTKKQALRYGENSHQKAAFYEDAIPVPFSIAQAKQLHGKELSYNNIKDADAALKMNAEFNQPAVVAVKHMNPCGIGLGDSIEEAWDRAYAADSMSIFGGIIVLNRPVDLATAEKMHQIFLEIIIAPSFDDDAFEVLAKKKNVRLMTVDFTKRLDDKELETVSVMGGLLLQDQDAVVETEKDFKVVSKRQPTEEEIQAMVFGQTVVKHVKSNAIVVTTAHQTLGIGAGQMNRIGSVEIAINQAEASADFKNAVMASDAFFPMDDCVEFAAKHGIKAIVEPGGSIKDQDSIDKADEYGITLVFSGRRHFRH</sequence>
<comment type="domain">
    <text evidence="10">The IMP cyclohydrolase activity resides in the N-terminal region.</text>
</comment>
<keyword evidence="6 10" id="KW-0378">Hydrolase</keyword>
<dbReference type="PROSITE" id="PS51855">
    <property type="entry name" value="MGS"/>
    <property type="match status" value="1"/>
</dbReference>
<dbReference type="PANTHER" id="PTHR11692">
    <property type="entry name" value="BIFUNCTIONAL PURINE BIOSYNTHESIS PROTEIN PURH"/>
    <property type="match status" value="1"/>
</dbReference>
<dbReference type="NCBIfam" id="NF002049">
    <property type="entry name" value="PRK00881.1"/>
    <property type="match status" value="1"/>
</dbReference>
<dbReference type="InterPro" id="IPR011607">
    <property type="entry name" value="MGS-like_dom"/>
</dbReference>
<comment type="pathway">
    <text evidence="2 10">Purine metabolism; IMP biosynthesis via de novo pathway; 5-formamido-1-(5-phospho-D-ribosyl)imidazole-4-carboxamide from 5-amino-1-(5-phospho-D-ribosyl)imidazole-4-carboxamide (10-formyl THF route): step 1/1.</text>
</comment>
<dbReference type="STRING" id="331679.IV81_GL001389"/>
<dbReference type="RefSeq" id="WP_057802246.1">
    <property type="nucleotide sequence ID" value="NZ_JQBX01000005.1"/>
</dbReference>
<comment type="similarity">
    <text evidence="3 10">Belongs to the PurH family.</text>
</comment>
<evidence type="ECO:0000313" key="13">
    <source>
        <dbReference type="Proteomes" id="UP000051859"/>
    </source>
</evidence>
<dbReference type="FunFam" id="3.40.50.1380:FF:000001">
    <property type="entry name" value="Bifunctional purine biosynthesis protein PurH"/>
    <property type="match status" value="1"/>
</dbReference>
<dbReference type="PANTHER" id="PTHR11692:SF0">
    <property type="entry name" value="BIFUNCTIONAL PURINE BIOSYNTHESIS PROTEIN ATIC"/>
    <property type="match status" value="1"/>
</dbReference>
<dbReference type="UniPathway" id="UPA00074">
    <property type="reaction ID" value="UER00133"/>
</dbReference>
<keyword evidence="4 10" id="KW-0808">Transferase</keyword>
<comment type="caution">
    <text evidence="12">The sequence shown here is derived from an EMBL/GenBank/DDBJ whole genome shotgun (WGS) entry which is preliminary data.</text>
</comment>
<dbReference type="SMART" id="SM00851">
    <property type="entry name" value="MGS"/>
    <property type="match status" value="1"/>
</dbReference>
<dbReference type="Proteomes" id="UP000051859">
    <property type="component" value="Unassembled WGS sequence"/>
</dbReference>
<dbReference type="SUPFAM" id="SSF53927">
    <property type="entry name" value="Cytidine deaminase-like"/>
    <property type="match status" value="1"/>
</dbReference>
<comment type="catalytic activity">
    <reaction evidence="9 10">
        <text>IMP + H2O = 5-formamido-1-(5-phospho-D-ribosyl)imidazole-4-carboxamide</text>
        <dbReference type="Rhea" id="RHEA:18445"/>
        <dbReference type="ChEBI" id="CHEBI:15377"/>
        <dbReference type="ChEBI" id="CHEBI:58053"/>
        <dbReference type="ChEBI" id="CHEBI:58467"/>
        <dbReference type="EC" id="3.5.4.10"/>
    </reaction>
</comment>
<evidence type="ECO:0000256" key="8">
    <source>
        <dbReference type="ARBA" id="ARBA00050488"/>
    </source>
</evidence>
<organism evidence="12 13">
    <name type="scientific">Pediococcus stilesii</name>
    <dbReference type="NCBI Taxonomy" id="331679"/>
    <lineage>
        <taxon>Bacteria</taxon>
        <taxon>Bacillati</taxon>
        <taxon>Bacillota</taxon>
        <taxon>Bacilli</taxon>
        <taxon>Lactobacillales</taxon>
        <taxon>Lactobacillaceae</taxon>
        <taxon>Pediococcus</taxon>
    </lineage>
</organism>
<feature type="domain" description="MGS-like" evidence="11">
    <location>
        <begin position="1"/>
        <end position="144"/>
    </location>
</feature>
<dbReference type="AlphaFoldDB" id="A0A0R2KYW8"/>
<dbReference type="SUPFAM" id="SSF52335">
    <property type="entry name" value="Methylglyoxal synthase-like"/>
    <property type="match status" value="1"/>
</dbReference>
<evidence type="ECO:0000256" key="9">
    <source>
        <dbReference type="ARBA" id="ARBA00050687"/>
    </source>
</evidence>